<feature type="compositionally biased region" description="Basic and acidic residues" evidence="2">
    <location>
        <begin position="291"/>
        <end position="306"/>
    </location>
</feature>
<dbReference type="EMBL" id="VCEI01000033">
    <property type="protein sequence ID" value="TLU88707.1"/>
    <property type="molecule type" value="Genomic_DNA"/>
</dbReference>
<feature type="compositionally biased region" description="Low complexity" evidence="2">
    <location>
        <begin position="187"/>
        <end position="196"/>
    </location>
</feature>
<feature type="signal peptide" evidence="3">
    <location>
        <begin position="1"/>
        <end position="22"/>
    </location>
</feature>
<dbReference type="RefSeq" id="WP_138284232.1">
    <property type="nucleotide sequence ID" value="NZ_BMGE01000008.1"/>
</dbReference>
<proteinExistence type="predicted"/>
<dbReference type="InterPro" id="IPR025665">
    <property type="entry name" value="Beta-barrel_OMP_2"/>
</dbReference>
<feature type="region of interest" description="Disordered" evidence="2">
    <location>
        <begin position="263"/>
        <end position="306"/>
    </location>
</feature>
<dbReference type="OrthoDB" id="1492760at2"/>
<feature type="compositionally biased region" description="Low complexity" evidence="2">
    <location>
        <begin position="151"/>
        <end position="170"/>
    </location>
</feature>
<evidence type="ECO:0000313" key="5">
    <source>
        <dbReference type="EMBL" id="TLU88707.1"/>
    </source>
</evidence>
<feature type="coiled-coil region" evidence="1">
    <location>
        <begin position="30"/>
        <end position="66"/>
    </location>
</feature>
<name>A0A5R9K432_9BACT</name>
<evidence type="ECO:0000313" key="6">
    <source>
        <dbReference type="Proteomes" id="UP000309788"/>
    </source>
</evidence>
<feature type="compositionally biased region" description="Polar residues" evidence="2">
    <location>
        <begin position="95"/>
        <end position="105"/>
    </location>
</feature>
<evidence type="ECO:0000256" key="1">
    <source>
        <dbReference type="SAM" id="Coils"/>
    </source>
</evidence>
<feature type="region of interest" description="Disordered" evidence="2">
    <location>
        <begin position="138"/>
        <end position="196"/>
    </location>
</feature>
<keyword evidence="1" id="KW-0175">Coiled coil</keyword>
<dbReference type="AlphaFoldDB" id="A0A5R9K432"/>
<sequence>MKIQSIFIQAVALAILALPLAAQQVSKDSLDALKNQKQSIESSAKLNEQKIELAKLENELIEKTGAAEKKAVEAQKLADENQALAGRLKDDPQNKKLSNQASKSARTAERGAKSARKAADQAEELKKDIESLKSKIAEEETKSGDLGMAGSQAAYRQASAQSQPSASTEQINSSSSPVRVTAPPIPSAAAQASDQSASAVAQKVVESTYRSYPQQPGQPTIIINNIISPGYNGVTAPPAAKPENEKSELADKKEYEDFKAWKRQNQMQSNNRMDEKQSGLSNNNLDEEQQTMERNESRSGEKMSFRQRFGEKPARNSGLWVIPMVGVHASNFKADLGEGKADGRTGWNAGLDFRIHAKRFFIQPGAHYFSSSMRITSEDSISNAPLLSGPRIHSLKVPVLLGLYLTKANKGFFKMNVKAGATGTYVLAVDKNELEQFSKDNIEEYSYGLNAGLGLEFGLITLDFSYEWGMSPLFKDNSIKNNVLRATIGLKL</sequence>
<feature type="domain" description="Outer membrane protein beta-barrel" evidence="4">
    <location>
        <begin position="325"/>
        <end position="474"/>
    </location>
</feature>
<feature type="compositionally biased region" description="Basic and acidic residues" evidence="2">
    <location>
        <begin position="106"/>
        <end position="126"/>
    </location>
</feature>
<evidence type="ECO:0000259" key="4">
    <source>
        <dbReference type="Pfam" id="PF13568"/>
    </source>
</evidence>
<feature type="chain" id="PRO_5024273310" description="Outer membrane protein beta-barrel domain-containing protein" evidence="3">
    <location>
        <begin position="23"/>
        <end position="492"/>
    </location>
</feature>
<feature type="region of interest" description="Disordered" evidence="2">
    <location>
        <begin position="84"/>
        <end position="126"/>
    </location>
</feature>
<evidence type="ECO:0000256" key="2">
    <source>
        <dbReference type="SAM" id="MobiDB-lite"/>
    </source>
</evidence>
<keyword evidence="6" id="KW-1185">Reference proteome</keyword>
<keyword evidence="3" id="KW-0732">Signal</keyword>
<dbReference type="Proteomes" id="UP000309788">
    <property type="component" value="Unassembled WGS sequence"/>
</dbReference>
<organism evidence="5 6">
    <name type="scientific">Dyadobacter sediminis</name>
    <dbReference type="NCBI Taxonomy" id="1493691"/>
    <lineage>
        <taxon>Bacteria</taxon>
        <taxon>Pseudomonadati</taxon>
        <taxon>Bacteroidota</taxon>
        <taxon>Cytophagia</taxon>
        <taxon>Cytophagales</taxon>
        <taxon>Spirosomataceae</taxon>
        <taxon>Dyadobacter</taxon>
    </lineage>
</organism>
<protein>
    <recommendedName>
        <fullName evidence="4">Outer membrane protein beta-barrel domain-containing protein</fullName>
    </recommendedName>
</protein>
<evidence type="ECO:0000256" key="3">
    <source>
        <dbReference type="SAM" id="SignalP"/>
    </source>
</evidence>
<reference evidence="5 6" key="1">
    <citation type="submission" date="2019-05" db="EMBL/GenBank/DDBJ databases">
        <authorList>
            <person name="Qu J.-H."/>
        </authorList>
    </citation>
    <scope>NUCLEOTIDE SEQUENCE [LARGE SCALE GENOMIC DNA]</scope>
    <source>
        <strain evidence="5 6">Z12</strain>
    </source>
</reference>
<dbReference type="Pfam" id="PF13568">
    <property type="entry name" value="OMP_b-brl_2"/>
    <property type="match status" value="1"/>
</dbReference>
<comment type="caution">
    <text evidence="5">The sequence shown here is derived from an EMBL/GenBank/DDBJ whole genome shotgun (WGS) entry which is preliminary data.</text>
</comment>
<accession>A0A5R9K432</accession>
<gene>
    <name evidence="5" type="ORF">FEM55_24690</name>
</gene>